<feature type="transmembrane region" description="Helical" evidence="5">
    <location>
        <begin position="155"/>
        <end position="174"/>
    </location>
</feature>
<keyword evidence="5" id="KW-0472">Membrane</keyword>
<keyword evidence="3" id="KW-0862">Zinc</keyword>
<gene>
    <name evidence="7" type="ORF">PIB30_025081</name>
</gene>
<comment type="caution">
    <text evidence="7">The sequence shown here is derived from an EMBL/GenBank/DDBJ whole genome shotgun (WGS) entry which is preliminary data.</text>
</comment>
<keyword evidence="2 4" id="KW-0863">Zinc-finger</keyword>
<dbReference type="PANTHER" id="PTHR33680">
    <property type="entry name" value="OS07G0190500 PROTEIN"/>
    <property type="match status" value="1"/>
</dbReference>
<evidence type="ECO:0000313" key="8">
    <source>
        <dbReference type="Proteomes" id="UP001341840"/>
    </source>
</evidence>
<evidence type="ECO:0000256" key="2">
    <source>
        <dbReference type="ARBA" id="ARBA00022771"/>
    </source>
</evidence>
<accession>A0ABU6U985</accession>
<evidence type="ECO:0000256" key="1">
    <source>
        <dbReference type="ARBA" id="ARBA00022723"/>
    </source>
</evidence>
<sequence>MGSSRERWSSSNCRGGGNNEGWSAALSSFGSAGIGALKKRSKFVAPECNCGAFAILFMSSTLGNPNRPFYGCPYFKTPAPHCKFFAWLDEYVASSDQEVNKTALYGRGKRMEGQQTGSAEFDVKVKELEDRVVGLEMKLRNTKHAKSVSGYMRTWLLLVAFVFGILIGHVIRALG</sequence>
<keyword evidence="5" id="KW-1133">Transmembrane helix</keyword>
<reference evidence="7 8" key="1">
    <citation type="journal article" date="2023" name="Plants (Basel)">
        <title>Bridging the Gap: Combining Genomics and Transcriptomics Approaches to Understand Stylosanthes scabra, an Orphan Legume from the Brazilian Caatinga.</title>
        <authorList>
            <person name="Ferreira-Neto J.R.C."/>
            <person name="da Silva M.D."/>
            <person name="Binneck E."/>
            <person name="de Melo N.F."/>
            <person name="da Silva R.H."/>
            <person name="de Melo A.L.T.M."/>
            <person name="Pandolfi V."/>
            <person name="Bustamante F.O."/>
            <person name="Brasileiro-Vidal A.C."/>
            <person name="Benko-Iseppon A.M."/>
        </authorList>
    </citation>
    <scope>NUCLEOTIDE SEQUENCE [LARGE SCALE GENOMIC DNA]</scope>
    <source>
        <tissue evidence="7">Leaves</tissue>
    </source>
</reference>
<evidence type="ECO:0000256" key="4">
    <source>
        <dbReference type="PROSITE-ProRule" id="PRU01343"/>
    </source>
</evidence>
<evidence type="ECO:0000256" key="3">
    <source>
        <dbReference type="ARBA" id="ARBA00022833"/>
    </source>
</evidence>
<dbReference type="Pfam" id="PF06839">
    <property type="entry name" value="Zn_ribbon_GRF"/>
    <property type="match status" value="1"/>
</dbReference>
<keyword evidence="1" id="KW-0479">Metal-binding</keyword>
<evidence type="ECO:0000313" key="7">
    <source>
        <dbReference type="EMBL" id="MED6157644.1"/>
    </source>
</evidence>
<evidence type="ECO:0000259" key="6">
    <source>
        <dbReference type="PROSITE" id="PS51999"/>
    </source>
</evidence>
<feature type="domain" description="GRF-type" evidence="6">
    <location>
        <begin position="48"/>
        <end position="91"/>
    </location>
</feature>
<dbReference type="PANTHER" id="PTHR33680:SF1">
    <property type="entry name" value="OS05G0489500 PROTEIN"/>
    <property type="match status" value="1"/>
</dbReference>
<organism evidence="7 8">
    <name type="scientific">Stylosanthes scabra</name>
    <dbReference type="NCBI Taxonomy" id="79078"/>
    <lineage>
        <taxon>Eukaryota</taxon>
        <taxon>Viridiplantae</taxon>
        <taxon>Streptophyta</taxon>
        <taxon>Embryophyta</taxon>
        <taxon>Tracheophyta</taxon>
        <taxon>Spermatophyta</taxon>
        <taxon>Magnoliopsida</taxon>
        <taxon>eudicotyledons</taxon>
        <taxon>Gunneridae</taxon>
        <taxon>Pentapetalae</taxon>
        <taxon>rosids</taxon>
        <taxon>fabids</taxon>
        <taxon>Fabales</taxon>
        <taxon>Fabaceae</taxon>
        <taxon>Papilionoideae</taxon>
        <taxon>50 kb inversion clade</taxon>
        <taxon>dalbergioids sensu lato</taxon>
        <taxon>Dalbergieae</taxon>
        <taxon>Pterocarpus clade</taxon>
        <taxon>Stylosanthes</taxon>
    </lineage>
</organism>
<keyword evidence="8" id="KW-1185">Reference proteome</keyword>
<name>A0ABU6U985_9FABA</name>
<protein>
    <recommendedName>
        <fullName evidence="6">GRF-type domain-containing protein</fullName>
    </recommendedName>
</protein>
<dbReference type="EMBL" id="JASCZI010120920">
    <property type="protein sequence ID" value="MED6157644.1"/>
    <property type="molecule type" value="Genomic_DNA"/>
</dbReference>
<dbReference type="PROSITE" id="PS51999">
    <property type="entry name" value="ZF_GRF"/>
    <property type="match status" value="1"/>
</dbReference>
<keyword evidence="5" id="KW-0812">Transmembrane</keyword>
<dbReference type="Proteomes" id="UP001341840">
    <property type="component" value="Unassembled WGS sequence"/>
</dbReference>
<proteinExistence type="predicted"/>
<dbReference type="InterPro" id="IPR010666">
    <property type="entry name" value="Znf_GRF"/>
</dbReference>
<evidence type="ECO:0000256" key="5">
    <source>
        <dbReference type="SAM" id="Phobius"/>
    </source>
</evidence>